<sequence>MDRRKLAQLLVRPGESDRQTCIKLSANKFIAEVEWSRLKHHEQEFLSCYAVGAASRKAVLVGRSAAVVHGLWTLPAPDAPVLLAIPGQKPPARASWPDGVEYRSLRIPEEDVLAIDCATPGDALRLTSPVRTAVDVARLHGVRAGVVAMDSLFVGKPPLEQERIQADSTRRLSGWQARRGSGGHGRRCAGRPPSPSRRTSLSCA</sequence>
<gene>
    <name evidence="2" type="ORF">SAMN05421802_12914</name>
</gene>
<comment type="caution">
    <text evidence="2">The sequence shown here is derived from an EMBL/GenBank/DDBJ whole genome shotgun (WGS) entry which is preliminary data.</text>
</comment>
<evidence type="ECO:0000256" key="1">
    <source>
        <dbReference type="SAM" id="MobiDB-lite"/>
    </source>
</evidence>
<dbReference type="EMBL" id="FTMH01000029">
    <property type="protein sequence ID" value="SIQ74328.1"/>
    <property type="molecule type" value="Genomic_DNA"/>
</dbReference>
<dbReference type="AlphaFoldDB" id="A0A9X8R6T4"/>
<reference evidence="2 3" key="1">
    <citation type="submission" date="2017-01" db="EMBL/GenBank/DDBJ databases">
        <authorList>
            <person name="Varghese N."/>
            <person name="Submissions S."/>
        </authorList>
    </citation>
    <scope>NUCLEOTIDE SEQUENCE [LARGE SCALE GENOMIC DNA]</scope>
    <source>
        <strain evidence="2 3">DSM 44280</strain>
    </source>
</reference>
<accession>A0A9X8R6T4</accession>
<name>A0A9X8R6T4_9CORY</name>
<organism evidence="2 3">
    <name type="scientific">Corynebacterium afermentans</name>
    <dbReference type="NCBI Taxonomy" id="38286"/>
    <lineage>
        <taxon>Bacteria</taxon>
        <taxon>Bacillati</taxon>
        <taxon>Actinomycetota</taxon>
        <taxon>Actinomycetes</taxon>
        <taxon>Mycobacteriales</taxon>
        <taxon>Corynebacteriaceae</taxon>
        <taxon>Corynebacterium</taxon>
    </lineage>
</organism>
<evidence type="ECO:0000313" key="3">
    <source>
        <dbReference type="Proteomes" id="UP000185547"/>
    </source>
</evidence>
<protein>
    <submittedName>
        <fullName evidence="2">Uncharacterized protein</fullName>
    </submittedName>
</protein>
<proteinExistence type="predicted"/>
<feature type="region of interest" description="Disordered" evidence="1">
    <location>
        <begin position="163"/>
        <end position="204"/>
    </location>
</feature>
<keyword evidence="3" id="KW-1185">Reference proteome</keyword>
<dbReference type="Proteomes" id="UP000185547">
    <property type="component" value="Unassembled WGS sequence"/>
</dbReference>
<evidence type="ECO:0000313" key="2">
    <source>
        <dbReference type="EMBL" id="SIQ74328.1"/>
    </source>
</evidence>